<evidence type="ECO:0000313" key="4">
    <source>
        <dbReference type="Proteomes" id="UP000198856"/>
    </source>
</evidence>
<dbReference type="GO" id="GO:0004803">
    <property type="term" value="F:transposase activity"/>
    <property type="evidence" value="ECO:0007669"/>
    <property type="project" value="InterPro"/>
</dbReference>
<feature type="compositionally biased region" description="Acidic residues" evidence="1">
    <location>
        <begin position="482"/>
        <end position="495"/>
    </location>
</feature>
<evidence type="ECO:0000256" key="1">
    <source>
        <dbReference type="SAM" id="MobiDB-lite"/>
    </source>
</evidence>
<reference evidence="3 4" key="1">
    <citation type="submission" date="2016-10" db="EMBL/GenBank/DDBJ databases">
        <authorList>
            <person name="de Groot N.N."/>
        </authorList>
    </citation>
    <scope>NUCLEOTIDE SEQUENCE [LARGE SCALE GENOMIC DNA]</scope>
    <source>
        <strain evidence="3 4">IBRC-M10015</strain>
    </source>
</reference>
<dbReference type="Pfam" id="PF01609">
    <property type="entry name" value="DDE_Tnp_1"/>
    <property type="match status" value="1"/>
</dbReference>
<dbReference type="AlphaFoldDB" id="A0A1G8ZUS3"/>
<sequence length="678" mass="77871">MTATPETVHEVYAALHESHREWPHSDGRDTVDGDPWPLAWDGAAFVEEWFKHPDHNDVEEAICHVPIDPWKFGYDITEWHDKKSPEALLRAQLLRIVKGWSGETALVDYLEEDDNEDLVDGLGFNDDDGYEDGLASKPTLWRVWNENRLRDEHKEVIRTIGQVLVNVAREHNVPAPEEVFHPDPSVDAPDGVEQDDMTVRDRTIAKTRDVWEHGKMVLTDNYEVPRADNTKFHENAFLEGHTHIGAHEQRYAESGIDRFAADTTRDTVHTGSNYRYHLKKIGVAEARKMHQSATKDLIERARRDAELTGKVRVSVDITKSNPYRSSNALEFDSDGNLANKWLLGYKDGDEDSDELPDKHFQWASIQIVGMDIPLVLDALPVHRGLSRGEIVDELVSTATEMVDVGLVLMDAEFDSWSVKLACERHGVGYFNAGVMQQYDRGRCTEMRRSGKLVHVEEDKHNPDDDNPTRKRVYVPAIRGDLTDDSLGDDGDDTDDVPEHGSRDKDTEKELREEMVDELSDVLEQGTDDTRRMFGEFLEEVYDDEEQRNLRGSDEDARVYTVFKTNHPDLELTDGTEDKSEIEQAHMVARIVRLYSYRWGIENGFKQIKQFRVRTTSMDHEYRFFNFLFACTLYNLWRLVDILVKLELRADSDFAYKPIVTADLFLTIASDYFGLDPPD</sequence>
<dbReference type="Proteomes" id="UP000198856">
    <property type="component" value="Unassembled WGS sequence"/>
</dbReference>
<dbReference type="GO" id="GO:0006313">
    <property type="term" value="P:DNA transposition"/>
    <property type="evidence" value="ECO:0007669"/>
    <property type="project" value="InterPro"/>
</dbReference>
<keyword evidence="4" id="KW-1185">Reference proteome</keyword>
<feature type="compositionally biased region" description="Basic and acidic residues" evidence="1">
    <location>
        <begin position="454"/>
        <end position="468"/>
    </location>
</feature>
<proteinExistence type="predicted"/>
<evidence type="ECO:0000259" key="2">
    <source>
        <dbReference type="Pfam" id="PF01609"/>
    </source>
</evidence>
<evidence type="ECO:0000313" key="3">
    <source>
        <dbReference type="EMBL" id="SDK18747.1"/>
    </source>
</evidence>
<name>A0A1G8ZUS3_9EURY</name>
<dbReference type="GO" id="GO:0003677">
    <property type="term" value="F:DNA binding"/>
    <property type="evidence" value="ECO:0007669"/>
    <property type="project" value="InterPro"/>
</dbReference>
<protein>
    <submittedName>
        <fullName evidence="3">Transposase DDE domain-containing protein</fullName>
    </submittedName>
</protein>
<feature type="compositionally biased region" description="Basic and acidic residues" evidence="1">
    <location>
        <begin position="496"/>
        <end position="509"/>
    </location>
</feature>
<feature type="region of interest" description="Disordered" evidence="1">
    <location>
        <begin position="454"/>
        <end position="509"/>
    </location>
</feature>
<accession>A0A1G8ZUS3</accession>
<dbReference type="EMBL" id="FNFC01000036">
    <property type="protein sequence ID" value="SDK18747.1"/>
    <property type="molecule type" value="Genomic_DNA"/>
</dbReference>
<feature type="domain" description="Transposase IS4-like" evidence="2">
    <location>
        <begin position="588"/>
        <end position="634"/>
    </location>
</feature>
<organism evidence="3 4">
    <name type="scientific">Halovenus aranensis</name>
    <dbReference type="NCBI Taxonomy" id="890420"/>
    <lineage>
        <taxon>Archaea</taxon>
        <taxon>Methanobacteriati</taxon>
        <taxon>Methanobacteriota</taxon>
        <taxon>Stenosarchaea group</taxon>
        <taxon>Halobacteria</taxon>
        <taxon>Halobacteriales</taxon>
        <taxon>Haloarculaceae</taxon>
        <taxon>Halovenus</taxon>
    </lineage>
</organism>
<dbReference type="InterPro" id="IPR002559">
    <property type="entry name" value="Transposase_11"/>
</dbReference>
<gene>
    <name evidence="3" type="ORF">SAMN05216226_1366</name>
</gene>